<protein>
    <recommendedName>
        <fullName evidence="3">Alpha/beta hydrolase</fullName>
    </recommendedName>
</protein>
<organism evidence="1 2">
    <name type="scientific">Aeromicrobium alkaliterrae</name>
    <dbReference type="NCBI Taxonomy" id="302168"/>
    <lineage>
        <taxon>Bacteria</taxon>
        <taxon>Bacillati</taxon>
        <taxon>Actinomycetota</taxon>
        <taxon>Actinomycetes</taxon>
        <taxon>Propionibacteriales</taxon>
        <taxon>Nocardioidaceae</taxon>
        <taxon>Aeromicrobium</taxon>
    </lineage>
</organism>
<dbReference type="InterPro" id="IPR029058">
    <property type="entry name" value="AB_hydrolase_fold"/>
</dbReference>
<evidence type="ECO:0000313" key="1">
    <source>
        <dbReference type="EMBL" id="GAA1754288.1"/>
    </source>
</evidence>
<sequence>MANDISPQTLGDLDVPVLLMTGSSDLYVPPPILDSQAERIKDASNFIFSGVGHSANWESPRLFNETLLLFLAAHRRGGRPQTG</sequence>
<dbReference type="Gene3D" id="3.40.50.1820">
    <property type="entry name" value="alpha/beta hydrolase"/>
    <property type="match status" value="1"/>
</dbReference>
<name>A0ABN2KF57_9ACTN</name>
<reference evidence="1 2" key="1">
    <citation type="journal article" date="2019" name="Int. J. Syst. Evol. Microbiol.">
        <title>The Global Catalogue of Microorganisms (GCM) 10K type strain sequencing project: providing services to taxonomists for standard genome sequencing and annotation.</title>
        <authorList>
            <consortium name="The Broad Institute Genomics Platform"/>
            <consortium name="The Broad Institute Genome Sequencing Center for Infectious Disease"/>
            <person name="Wu L."/>
            <person name="Ma J."/>
        </authorList>
    </citation>
    <scope>NUCLEOTIDE SEQUENCE [LARGE SCALE GENOMIC DNA]</scope>
    <source>
        <strain evidence="1 2">JCM 13518</strain>
    </source>
</reference>
<comment type="caution">
    <text evidence="1">The sequence shown here is derived from an EMBL/GenBank/DDBJ whole genome shotgun (WGS) entry which is preliminary data.</text>
</comment>
<keyword evidence="2" id="KW-1185">Reference proteome</keyword>
<dbReference type="EMBL" id="BAAAME010000018">
    <property type="protein sequence ID" value="GAA1754288.1"/>
    <property type="molecule type" value="Genomic_DNA"/>
</dbReference>
<dbReference type="SUPFAM" id="SSF53474">
    <property type="entry name" value="alpha/beta-Hydrolases"/>
    <property type="match status" value="1"/>
</dbReference>
<dbReference type="Proteomes" id="UP001501057">
    <property type="component" value="Unassembled WGS sequence"/>
</dbReference>
<proteinExistence type="predicted"/>
<evidence type="ECO:0008006" key="3">
    <source>
        <dbReference type="Google" id="ProtNLM"/>
    </source>
</evidence>
<gene>
    <name evidence="1" type="ORF">GCM10009710_37000</name>
</gene>
<evidence type="ECO:0000313" key="2">
    <source>
        <dbReference type="Proteomes" id="UP001501057"/>
    </source>
</evidence>
<accession>A0ABN2KF57</accession>